<evidence type="ECO:0000313" key="4">
    <source>
        <dbReference type="EMBL" id="GIG77949.1"/>
    </source>
</evidence>
<dbReference type="PANTHER" id="PTHR12001:SF71">
    <property type="entry name" value="(2E,6E)-FARNESYL DIPHOSPHATE SYNTHASE"/>
    <property type="match status" value="1"/>
</dbReference>
<dbReference type="SFLD" id="SFLDS00005">
    <property type="entry name" value="Isoprenoid_Synthase_Type_I"/>
    <property type="match status" value="1"/>
</dbReference>
<accession>A0A8J3M245</accession>
<evidence type="ECO:0000313" key="5">
    <source>
        <dbReference type="Proteomes" id="UP000630097"/>
    </source>
</evidence>
<comment type="caution">
    <text evidence="4">The sequence shown here is derived from an EMBL/GenBank/DDBJ whole genome shotgun (WGS) entry which is preliminary data.</text>
</comment>
<name>A0A8J3M245_9ACTN</name>
<proteinExistence type="inferred from homology"/>
<sequence>MTGVTPPSVSAARELVEPVLRDAVSRLDPLSARVASYHLGWTDASGRRTGGGGKALRPALAVLSARAAGGDEERCLPVAAAVELVHAFSLLHDDVMDRDPTRRHRPAAWTVFGESAAILTGDALLVLAQELVLDEADPARTRAARSLLTATRRLIAGQGLDLDFERRDDVGLEECRRMSADKTAALLACACSIGAIAAGAPERLVSALASFGAETGLAFQLVDDLLGIWGSPETTGKPVLSDLRSRKKTLPVVAALTGGTPAGDALAALLATPGPLAESDLREAARLVDEAGGRDWAETEAKHRLDTAERHLVRADMPAGVRAEFLDIAHFITSRDH</sequence>
<keyword evidence="1" id="KW-0479">Metal-binding</keyword>
<dbReference type="AlphaFoldDB" id="A0A8J3M245"/>
<dbReference type="Gene3D" id="1.10.600.10">
    <property type="entry name" value="Farnesyl Diphosphate Synthase"/>
    <property type="match status" value="1"/>
</dbReference>
<keyword evidence="2" id="KW-0460">Magnesium</keyword>
<dbReference type="Proteomes" id="UP000630097">
    <property type="component" value="Unassembled WGS sequence"/>
</dbReference>
<comment type="similarity">
    <text evidence="3">Belongs to the FPP/GGPP synthase family.</text>
</comment>
<evidence type="ECO:0000256" key="3">
    <source>
        <dbReference type="RuleBase" id="RU004466"/>
    </source>
</evidence>
<dbReference type="CDD" id="cd00685">
    <property type="entry name" value="Trans_IPPS_HT"/>
    <property type="match status" value="1"/>
</dbReference>
<dbReference type="Pfam" id="PF00348">
    <property type="entry name" value="polyprenyl_synt"/>
    <property type="match status" value="1"/>
</dbReference>
<dbReference type="SUPFAM" id="SSF48576">
    <property type="entry name" value="Terpenoid synthases"/>
    <property type="match status" value="1"/>
</dbReference>
<gene>
    <name evidence="4" type="ORF">Pka01_10760</name>
</gene>
<dbReference type="SFLD" id="SFLDG01017">
    <property type="entry name" value="Polyprenyl_Transferase_Like"/>
    <property type="match status" value="1"/>
</dbReference>
<dbReference type="RefSeq" id="WP_203881458.1">
    <property type="nucleotide sequence ID" value="NZ_BAABHH010000003.1"/>
</dbReference>
<dbReference type="EMBL" id="BONV01000003">
    <property type="protein sequence ID" value="GIG77949.1"/>
    <property type="molecule type" value="Genomic_DNA"/>
</dbReference>
<dbReference type="GO" id="GO:0004659">
    <property type="term" value="F:prenyltransferase activity"/>
    <property type="evidence" value="ECO:0007669"/>
    <property type="project" value="InterPro"/>
</dbReference>
<keyword evidence="3" id="KW-0808">Transferase</keyword>
<dbReference type="InterPro" id="IPR008949">
    <property type="entry name" value="Isoprenoid_synthase_dom_sf"/>
</dbReference>
<dbReference type="GO" id="GO:0046872">
    <property type="term" value="F:metal ion binding"/>
    <property type="evidence" value="ECO:0007669"/>
    <property type="project" value="UniProtKB-KW"/>
</dbReference>
<organism evidence="4 5">
    <name type="scientific">Planotetraspora kaengkrachanensis</name>
    <dbReference type="NCBI Taxonomy" id="575193"/>
    <lineage>
        <taxon>Bacteria</taxon>
        <taxon>Bacillati</taxon>
        <taxon>Actinomycetota</taxon>
        <taxon>Actinomycetes</taxon>
        <taxon>Streptosporangiales</taxon>
        <taxon>Streptosporangiaceae</taxon>
        <taxon>Planotetraspora</taxon>
    </lineage>
</organism>
<dbReference type="PANTHER" id="PTHR12001">
    <property type="entry name" value="GERANYLGERANYL PYROPHOSPHATE SYNTHASE"/>
    <property type="match status" value="1"/>
</dbReference>
<keyword evidence="5" id="KW-1185">Reference proteome</keyword>
<evidence type="ECO:0000256" key="1">
    <source>
        <dbReference type="ARBA" id="ARBA00022723"/>
    </source>
</evidence>
<reference evidence="4 5" key="1">
    <citation type="submission" date="2021-01" db="EMBL/GenBank/DDBJ databases">
        <title>Whole genome shotgun sequence of Planotetraspora kaengkrachanensis NBRC 104272.</title>
        <authorList>
            <person name="Komaki H."/>
            <person name="Tamura T."/>
        </authorList>
    </citation>
    <scope>NUCLEOTIDE SEQUENCE [LARGE SCALE GENOMIC DNA]</scope>
    <source>
        <strain evidence="4 5">NBRC 104272</strain>
    </source>
</reference>
<dbReference type="InterPro" id="IPR033749">
    <property type="entry name" value="Polyprenyl_synt_CS"/>
</dbReference>
<evidence type="ECO:0000256" key="2">
    <source>
        <dbReference type="ARBA" id="ARBA00022842"/>
    </source>
</evidence>
<dbReference type="GO" id="GO:0008299">
    <property type="term" value="P:isoprenoid biosynthetic process"/>
    <property type="evidence" value="ECO:0007669"/>
    <property type="project" value="InterPro"/>
</dbReference>
<dbReference type="PROSITE" id="PS00723">
    <property type="entry name" value="POLYPRENYL_SYNTHASE_1"/>
    <property type="match status" value="1"/>
</dbReference>
<protein>
    <submittedName>
        <fullName evidence="4">(2E,6E)-farnesyl diphosphate synthase</fullName>
    </submittedName>
</protein>
<dbReference type="InterPro" id="IPR000092">
    <property type="entry name" value="Polyprenyl_synt"/>
</dbReference>